<dbReference type="Gene3D" id="3.30.110.20">
    <property type="entry name" value="Alba-like domain"/>
    <property type="match status" value="1"/>
</dbReference>
<dbReference type="InterPro" id="IPR036882">
    <property type="entry name" value="Alba-like_dom_sf"/>
</dbReference>
<comment type="subunit">
    <text evidence="9">Component of nuclear RNase P and RNase MRP complexes. RNase P consists of a catalytic RNA moiety and 10 different protein chains; POP1, POP4, POP5, POP7, RPP14, RPP21, RPP25, RPP30, RPP38 and RPP40. Within the RNase P complex, POP1, POP7 and RPP25 form the 'finger' subcomplex, POP5, RPP14, RPP40 and homodimeric RPP30 form the 'palm' subcomplex, and RPP21, POP4 and RPP38 form the 'wrist' subcomplex. All subunits of the RNase P complex interact with the catalytic RNA. Several subunits of RNase P are also part of the RNase MRP complex. RNase MRP consists of a catalytic RNA moiety and about 8 protein subunits; POP1, POP7, RPP25, RPP30, RPP38, RPP40 and possibly also POP4 and POP5. Interacts with SMN1. POP7 forms a heterodimer with RPP25 that binds to the P3 stem loop of the catalytic RNA.</text>
</comment>
<evidence type="ECO:0000256" key="3">
    <source>
        <dbReference type="ARBA" id="ARBA00008018"/>
    </source>
</evidence>
<dbReference type="PANTHER" id="PTHR15314">
    <property type="entry name" value="RIBONUCLEASE P PROTEIN SUBUNIT P20"/>
    <property type="match status" value="1"/>
</dbReference>
<comment type="subcellular location">
    <subcellularLocation>
        <location evidence="1">Cytoplasmic granule</location>
    </subcellularLocation>
    <subcellularLocation>
        <location evidence="2">Nucleus</location>
        <location evidence="2">Nucleolus</location>
    </subcellularLocation>
</comment>
<dbReference type="Pfam" id="PF12328">
    <property type="entry name" value="Rpp20"/>
    <property type="match status" value="1"/>
</dbReference>
<organism evidence="12">
    <name type="scientific">Riptortus pedestris</name>
    <name type="common">Bean bug</name>
    <dbReference type="NCBI Taxonomy" id="329032"/>
    <lineage>
        <taxon>Eukaryota</taxon>
        <taxon>Metazoa</taxon>
        <taxon>Ecdysozoa</taxon>
        <taxon>Arthropoda</taxon>
        <taxon>Hexapoda</taxon>
        <taxon>Insecta</taxon>
        <taxon>Pterygota</taxon>
        <taxon>Neoptera</taxon>
        <taxon>Paraneoptera</taxon>
        <taxon>Hemiptera</taxon>
        <taxon>Heteroptera</taxon>
        <taxon>Panheteroptera</taxon>
        <taxon>Pentatomomorpha</taxon>
        <taxon>Coreoidea</taxon>
        <taxon>Alydidae</taxon>
        <taxon>Riptortus</taxon>
    </lineage>
</organism>
<proteinExistence type="evidence at transcript level"/>
<evidence type="ECO:0000256" key="6">
    <source>
        <dbReference type="ARBA" id="ARBA00022694"/>
    </source>
</evidence>
<keyword evidence="6" id="KW-0819">tRNA processing</keyword>
<feature type="region of interest" description="Disordered" evidence="11">
    <location>
        <begin position="1"/>
        <end position="46"/>
    </location>
</feature>
<name>R4WPF2_RIPPE</name>
<protein>
    <recommendedName>
        <fullName evidence="10">Ribonuclease P protein subunit p20</fullName>
    </recommendedName>
</protein>
<evidence type="ECO:0000256" key="10">
    <source>
        <dbReference type="ARBA" id="ARBA00068472"/>
    </source>
</evidence>
<keyword evidence="5" id="KW-0698">rRNA processing</keyword>
<dbReference type="GO" id="GO:0001682">
    <property type="term" value="P:tRNA 5'-leader removal"/>
    <property type="evidence" value="ECO:0007669"/>
    <property type="project" value="InterPro"/>
</dbReference>
<accession>R4WPF2</accession>
<comment type="similarity">
    <text evidence="3">Belongs to the histone-like Alba family.</text>
</comment>
<comment type="function">
    <text evidence="8">Component of ribonuclease P, a ribonucleoprotein complex that generates mature tRNA molecules by cleaving their 5'-ends. Also a component of the MRP ribonuclease complex, which cleaves pre-rRNA sequences.</text>
</comment>
<reference evidence="12" key="1">
    <citation type="journal article" date="2013" name="PLoS ONE">
        <title>Gene expression in gut symbiotic organ of stinkbug affected by extracellular bacterial symbiont.</title>
        <authorList>
            <person name="Futahashi R."/>
            <person name="Tanaka K."/>
            <person name="Tanahashi M."/>
            <person name="Nikoh N."/>
            <person name="Kikuchi Y."/>
            <person name="Lee B.L."/>
            <person name="Fukatsu T."/>
        </authorList>
    </citation>
    <scope>NUCLEOTIDE SEQUENCE</scope>
    <source>
        <tissue evidence="12">Midgut</tissue>
    </source>
</reference>
<dbReference type="GO" id="GO:0003676">
    <property type="term" value="F:nucleic acid binding"/>
    <property type="evidence" value="ECO:0007669"/>
    <property type="project" value="InterPro"/>
</dbReference>
<dbReference type="AlphaFoldDB" id="R4WPF2"/>
<evidence type="ECO:0000256" key="8">
    <source>
        <dbReference type="ARBA" id="ARBA00053284"/>
    </source>
</evidence>
<evidence type="ECO:0000313" key="12">
    <source>
        <dbReference type="EMBL" id="BAN20741.1"/>
    </source>
</evidence>
<evidence type="ECO:0000256" key="4">
    <source>
        <dbReference type="ARBA" id="ARBA00022490"/>
    </source>
</evidence>
<dbReference type="GO" id="GO:0005655">
    <property type="term" value="C:nucleolar ribonuclease P complex"/>
    <property type="evidence" value="ECO:0007669"/>
    <property type="project" value="InterPro"/>
</dbReference>
<keyword evidence="4" id="KW-0963">Cytoplasm</keyword>
<dbReference type="PANTHER" id="PTHR15314:SF1">
    <property type="entry name" value="RIBONUCLEASE P PROTEIN SUBUNIT P20"/>
    <property type="match status" value="1"/>
</dbReference>
<dbReference type="GO" id="GO:0006364">
    <property type="term" value="P:rRNA processing"/>
    <property type="evidence" value="ECO:0007669"/>
    <property type="project" value="UniProtKB-KW"/>
</dbReference>
<evidence type="ECO:0000256" key="9">
    <source>
        <dbReference type="ARBA" id="ARBA00064615"/>
    </source>
</evidence>
<dbReference type="GO" id="GO:0000172">
    <property type="term" value="C:ribonuclease MRP complex"/>
    <property type="evidence" value="ECO:0007669"/>
    <property type="project" value="InterPro"/>
</dbReference>
<dbReference type="EMBL" id="AK417526">
    <property type="protein sequence ID" value="BAN20741.1"/>
    <property type="molecule type" value="mRNA"/>
</dbReference>
<dbReference type="FunFam" id="3.30.110.20:FF:000002">
    <property type="entry name" value="Ribonuclease P protein subunit p20"/>
    <property type="match status" value="1"/>
</dbReference>
<feature type="compositionally biased region" description="Basic and acidic residues" evidence="11">
    <location>
        <begin position="14"/>
        <end position="30"/>
    </location>
</feature>
<evidence type="ECO:0000256" key="2">
    <source>
        <dbReference type="ARBA" id="ARBA00004604"/>
    </source>
</evidence>
<dbReference type="SUPFAM" id="SSF82704">
    <property type="entry name" value="AlbA-like"/>
    <property type="match status" value="1"/>
</dbReference>
<evidence type="ECO:0000256" key="11">
    <source>
        <dbReference type="SAM" id="MobiDB-lite"/>
    </source>
</evidence>
<evidence type="ECO:0000256" key="5">
    <source>
        <dbReference type="ARBA" id="ARBA00022552"/>
    </source>
</evidence>
<evidence type="ECO:0000256" key="7">
    <source>
        <dbReference type="ARBA" id="ARBA00023242"/>
    </source>
</evidence>
<dbReference type="InterPro" id="IPR014612">
    <property type="entry name" value="Pop7/Rpp20"/>
</dbReference>
<sequence length="148" mass="16895">MDEESSKSLPKTSHLKEYSKRQRYKSESNHVFRKRVPPRDTRRPNDIYVTNKSDFKGQLAQCFQLFDKGENEIVLHGLGAAIPRTVNLALQIEEKCSGTCEVDVQTQTTHLVDDLEPTSDNQEARNQTRSNSSVKIRIFKTNKPCSSP</sequence>
<keyword evidence="7" id="KW-0539">Nucleus</keyword>
<evidence type="ECO:0000256" key="1">
    <source>
        <dbReference type="ARBA" id="ARBA00004463"/>
    </source>
</evidence>